<name>A0A3N2D586_9GAMM</name>
<dbReference type="AlphaFoldDB" id="A0A3N2D586"/>
<proteinExistence type="predicted"/>
<dbReference type="OrthoDB" id="7058480at2"/>
<evidence type="ECO:0000313" key="3">
    <source>
        <dbReference type="Proteomes" id="UP000275394"/>
    </source>
</evidence>
<dbReference type="Pfam" id="PF01909">
    <property type="entry name" value="NTP_transf_2"/>
    <property type="match status" value="1"/>
</dbReference>
<keyword evidence="3" id="KW-1185">Reference proteome</keyword>
<organism evidence="2 3">
    <name type="scientific">Sinobacterium caligoides</name>
    <dbReference type="NCBI Taxonomy" id="933926"/>
    <lineage>
        <taxon>Bacteria</taxon>
        <taxon>Pseudomonadati</taxon>
        <taxon>Pseudomonadota</taxon>
        <taxon>Gammaproteobacteria</taxon>
        <taxon>Cellvibrionales</taxon>
        <taxon>Spongiibacteraceae</taxon>
        <taxon>Sinobacterium</taxon>
    </lineage>
</organism>
<keyword evidence="2" id="KW-0808">Transferase</keyword>
<gene>
    <name evidence="2" type="ORF">EDC56_3762</name>
</gene>
<sequence length="272" mass="30251">MKTNNTDIKALVNDIVSSTQQAFGDECAAIYIMGSLARGGFSEKSSDIDLGIILKGSLENVADRLEQLRLEVVSRYPSISNNVSIFWGSTASINGTTDEGRYPPFDRLDLIDHSLLLAGEDIREELVRPTKKELDIASAEFSISYLGNPKRVEEFHNVSSITAQGTVYTSKTILFPARFIYLAKTGEIAGNDVSYRYYVDNFKGADAELVRQGYEWRLHGLPEDPKVANAALDKGLVTLYTTFIDIFIDSMMTYGESRLCDELTQWKQAITG</sequence>
<dbReference type="InterPro" id="IPR002934">
    <property type="entry name" value="Polymerase_NTP_transf_dom"/>
</dbReference>
<dbReference type="CDD" id="cd05403">
    <property type="entry name" value="NT_KNTase_like"/>
    <property type="match status" value="1"/>
</dbReference>
<evidence type="ECO:0000259" key="1">
    <source>
        <dbReference type="Pfam" id="PF01909"/>
    </source>
</evidence>
<dbReference type="SUPFAM" id="SSF81301">
    <property type="entry name" value="Nucleotidyltransferase"/>
    <property type="match status" value="1"/>
</dbReference>
<dbReference type="Proteomes" id="UP000275394">
    <property type="component" value="Unassembled WGS sequence"/>
</dbReference>
<dbReference type="EMBL" id="RKHR01000009">
    <property type="protein sequence ID" value="ROR94947.1"/>
    <property type="molecule type" value="Genomic_DNA"/>
</dbReference>
<accession>A0A3N2D586</accession>
<reference evidence="2 3" key="1">
    <citation type="submission" date="2018-11" db="EMBL/GenBank/DDBJ databases">
        <title>Genomic Encyclopedia of Type Strains, Phase IV (KMG-IV): sequencing the most valuable type-strain genomes for metagenomic binning, comparative biology and taxonomic classification.</title>
        <authorList>
            <person name="Goeker M."/>
        </authorList>
    </citation>
    <scope>NUCLEOTIDE SEQUENCE [LARGE SCALE GENOMIC DNA]</scope>
    <source>
        <strain evidence="2 3">DSM 100316</strain>
    </source>
</reference>
<dbReference type="InterPro" id="IPR043519">
    <property type="entry name" value="NT_sf"/>
</dbReference>
<feature type="domain" description="Polymerase nucleotidyl transferase" evidence="1">
    <location>
        <begin position="27"/>
        <end position="68"/>
    </location>
</feature>
<comment type="caution">
    <text evidence="2">The sequence shown here is derived from an EMBL/GenBank/DDBJ whole genome shotgun (WGS) entry which is preliminary data.</text>
</comment>
<protein>
    <submittedName>
        <fullName evidence="2">Nucleotidyltransferase-like protein</fullName>
    </submittedName>
</protein>
<dbReference type="Gene3D" id="3.30.460.10">
    <property type="entry name" value="Beta Polymerase, domain 2"/>
    <property type="match status" value="1"/>
</dbReference>
<dbReference type="RefSeq" id="WP_123714076.1">
    <property type="nucleotide sequence ID" value="NZ_RKHR01000009.1"/>
</dbReference>
<dbReference type="GO" id="GO:0016779">
    <property type="term" value="F:nucleotidyltransferase activity"/>
    <property type="evidence" value="ECO:0007669"/>
    <property type="project" value="InterPro"/>
</dbReference>
<evidence type="ECO:0000313" key="2">
    <source>
        <dbReference type="EMBL" id="ROR94947.1"/>
    </source>
</evidence>